<keyword evidence="1" id="KW-0812">Transmembrane</keyword>
<comment type="caution">
    <text evidence="4">The sequence shown here is derived from an EMBL/GenBank/DDBJ whole genome shotgun (WGS) entry which is preliminary data.</text>
</comment>
<organism evidence="4 5">
    <name type="scientific">Dyella lutea</name>
    <dbReference type="NCBI Taxonomy" id="2950441"/>
    <lineage>
        <taxon>Bacteria</taxon>
        <taxon>Pseudomonadati</taxon>
        <taxon>Pseudomonadota</taxon>
        <taxon>Gammaproteobacteria</taxon>
        <taxon>Lysobacterales</taxon>
        <taxon>Rhodanobacteraceae</taxon>
        <taxon>Dyella</taxon>
    </lineage>
</organism>
<evidence type="ECO:0000259" key="3">
    <source>
        <dbReference type="Pfam" id="PF13194"/>
    </source>
</evidence>
<evidence type="ECO:0000313" key="4">
    <source>
        <dbReference type="EMBL" id="MCP1373370.1"/>
    </source>
</evidence>
<gene>
    <name evidence="4" type="ORF">NC595_04785</name>
</gene>
<reference evidence="4 5" key="1">
    <citation type="submission" date="2022-06" db="EMBL/GenBank/DDBJ databases">
        <title>Dyella sp. Sa strain:Sa Genome sequencing.</title>
        <authorList>
            <person name="Park S."/>
        </authorList>
    </citation>
    <scope>NUCLEOTIDE SEQUENCE [LARGE SCALE GENOMIC DNA]</scope>
    <source>
        <strain evidence="4 5">Sa</strain>
    </source>
</reference>
<sequence length="409" mass="40828">MNGWIGLAVALGIGLLMGAERERRKGVGIQRAVAGIRTFAVVAVLGAVCASVDLRLLVAALLALTGLLAVAYARDRSDDPGLTTETALIACLVLGGMAVEHSGLAAATGVAVTGLLASRDWLHRFVSGVLTAAELNNLLVLAAATLMVLPLIPDRAMGPFGAIQPHTIWIIVILVMAIGAAAHVLLRWLGSGLALPLAGLLSGFVSSAATIGVMGARARSLPDQRSRSVAAAVLSTVATFVQMSVVLAVADLHVLRQLAVPLVAGGTAAALVALLVLWRTRDAADGRTVEAGAAAFSLKGALVLGATIALVQLVAAALRAWLGEGGLLLTAAVAGLADTHAPAVSFATLSAQGSIAPAGAVVPILVALTANTASKAVIAAAAGGWAFARPVIGGLAVVLLATWAGALLA</sequence>
<feature type="transmembrane region" description="Helical" evidence="1">
    <location>
        <begin position="258"/>
        <end position="278"/>
    </location>
</feature>
<feature type="transmembrane region" description="Helical" evidence="1">
    <location>
        <begin position="386"/>
        <end position="408"/>
    </location>
</feature>
<feature type="transmembrane region" description="Helical" evidence="1">
    <location>
        <begin position="28"/>
        <end position="49"/>
    </location>
</feature>
<evidence type="ECO:0000256" key="1">
    <source>
        <dbReference type="SAM" id="Phobius"/>
    </source>
</evidence>
<keyword evidence="1" id="KW-1133">Transmembrane helix</keyword>
<dbReference type="PANTHER" id="PTHR39084:SF1">
    <property type="entry name" value="DUF4010 DOMAIN-CONTAINING PROTEIN"/>
    <property type="match status" value="1"/>
</dbReference>
<dbReference type="InterPro" id="IPR049177">
    <property type="entry name" value="MgtC_SapB_SrpB_YhiD_N"/>
</dbReference>
<keyword evidence="5" id="KW-1185">Reference proteome</keyword>
<protein>
    <submittedName>
        <fullName evidence="4">DUF4010 domain-containing protein</fullName>
    </submittedName>
</protein>
<name>A0ABT1F8B2_9GAMM</name>
<dbReference type="Pfam" id="PF02308">
    <property type="entry name" value="MgtC"/>
    <property type="match status" value="1"/>
</dbReference>
<keyword evidence="1" id="KW-0472">Membrane</keyword>
<feature type="transmembrane region" description="Helical" evidence="1">
    <location>
        <begin position="129"/>
        <end position="152"/>
    </location>
</feature>
<evidence type="ECO:0000259" key="2">
    <source>
        <dbReference type="Pfam" id="PF02308"/>
    </source>
</evidence>
<evidence type="ECO:0000313" key="5">
    <source>
        <dbReference type="Proteomes" id="UP001204615"/>
    </source>
</evidence>
<dbReference type="Pfam" id="PF13194">
    <property type="entry name" value="DUF4010"/>
    <property type="match status" value="1"/>
</dbReference>
<dbReference type="RefSeq" id="WP_253565132.1">
    <property type="nucleotide sequence ID" value="NZ_JAMZEK010000001.1"/>
</dbReference>
<feature type="transmembrane region" description="Helical" evidence="1">
    <location>
        <begin position="167"/>
        <end position="186"/>
    </location>
</feature>
<dbReference type="EMBL" id="JAMZEK010000001">
    <property type="protein sequence ID" value="MCP1373370.1"/>
    <property type="molecule type" value="Genomic_DNA"/>
</dbReference>
<feature type="transmembrane region" description="Helical" evidence="1">
    <location>
        <begin position="193"/>
        <end position="216"/>
    </location>
</feature>
<feature type="transmembrane region" description="Helical" evidence="1">
    <location>
        <begin position="298"/>
        <end position="318"/>
    </location>
</feature>
<feature type="transmembrane region" description="Helical" evidence="1">
    <location>
        <begin position="56"/>
        <end position="74"/>
    </location>
</feature>
<dbReference type="InterPro" id="IPR025105">
    <property type="entry name" value="DUF4010"/>
</dbReference>
<proteinExistence type="predicted"/>
<feature type="transmembrane region" description="Helical" evidence="1">
    <location>
        <begin position="228"/>
        <end position="249"/>
    </location>
</feature>
<dbReference type="PANTHER" id="PTHR39084">
    <property type="entry name" value="MEMBRANE PROTEIN-RELATED"/>
    <property type="match status" value="1"/>
</dbReference>
<dbReference type="Proteomes" id="UP001204615">
    <property type="component" value="Unassembled WGS sequence"/>
</dbReference>
<feature type="domain" description="DUF4010" evidence="3">
    <location>
        <begin position="173"/>
        <end position="383"/>
    </location>
</feature>
<feature type="domain" description="MgtC/SapB/SrpB/YhiD N-terminal" evidence="2">
    <location>
        <begin position="7"/>
        <end position="124"/>
    </location>
</feature>
<accession>A0ABT1F8B2</accession>
<feature type="transmembrane region" description="Helical" evidence="1">
    <location>
        <begin position="86"/>
        <end position="117"/>
    </location>
</feature>